<evidence type="ECO:0000256" key="3">
    <source>
        <dbReference type="ARBA" id="ARBA00023274"/>
    </source>
</evidence>
<comment type="caution">
    <text evidence="8">The sequence shown here is derived from an EMBL/GenBank/DDBJ whole genome shotgun (WGS) entry which is preliminary data.</text>
</comment>
<protein>
    <submittedName>
        <fullName evidence="8">Ribosomal protein L11</fullName>
    </submittedName>
</protein>
<dbReference type="InterPro" id="IPR036769">
    <property type="entry name" value="Ribosomal_uL11_C_sf"/>
</dbReference>
<proteinExistence type="inferred from homology"/>
<sequence>MAKKAMQKDVLVKLLVGAGQASPSPPVGPALGSKGVKSMDFCKEFNARTAHYLPGTPIPALVTVRPDRSFTFSVRTPPTATLLLSAAGVAPIKNRLRGAGNTAGPRALGAAVAAQVALAARSGSGAVGEEAAAQGPGSGAGAEEGGETVAAGTGGADDRAMYVVDKAGKAAGKDLVGNAKMGTVGTVSLKHVYEIAKIKSEEARLKGLGLEKVARSVVAQAGSMGVLVVP</sequence>
<comment type="similarity">
    <text evidence="1 4">Belongs to the universal ribosomal protein uL11 family.</text>
</comment>
<dbReference type="CDD" id="cd00349">
    <property type="entry name" value="Ribosomal_L11"/>
    <property type="match status" value="1"/>
</dbReference>
<evidence type="ECO:0000256" key="1">
    <source>
        <dbReference type="ARBA" id="ARBA00010537"/>
    </source>
</evidence>
<dbReference type="HAMAP" id="MF_00736">
    <property type="entry name" value="Ribosomal_uL11"/>
    <property type="match status" value="1"/>
</dbReference>
<evidence type="ECO:0000256" key="5">
    <source>
        <dbReference type="SAM" id="MobiDB-lite"/>
    </source>
</evidence>
<reference evidence="8 9" key="1">
    <citation type="submission" date="2017-06" db="EMBL/GenBank/DDBJ databases">
        <title>Draft genome sequence of a variant of Elsinoe murrayae.</title>
        <authorList>
            <person name="Cheng Q."/>
        </authorList>
    </citation>
    <scope>NUCLEOTIDE SEQUENCE [LARGE SCALE GENOMIC DNA]</scope>
    <source>
        <strain evidence="8 9">CQ-2017a</strain>
    </source>
</reference>
<dbReference type="PANTHER" id="PTHR11661">
    <property type="entry name" value="60S RIBOSOMAL PROTEIN L12"/>
    <property type="match status" value="1"/>
</dbReference>
<dbReference type="OrthoDB" id="1091498at2759"/>
<dbReference type="SUPFAM" id="SSF54747">
    <property type="entry name" value="Ribosomal L11/L12e N-terminal domain"/>
    <property type="match status" value="1"/>
</dbReference>
<dbReference type="SUPFAM" id="SSF46906">
    <property type="entry name" value="Ribosomal protein L11, C-terminal domain"/>
    <property type="match status" value="1"/>
</dbReference>
<dbReference type="InterPro" id="IPR000911">
    <property type="entry name" value="Ribosomal_uL11"/>
</dbReference>
<dbReference type="FunCoup" id="A0A2K1QQZ3">
    <property type="interactions" value="613"/>
</dbReference>
<keyword evidence="3 4" id="KW-0687">Ribonucleoprotein</keyword>
<dbReference type="Gene3D" id="1.10.10.250">
    <property type="entry name" value="Ribosomal protein L11, C-terminal domain"/>
    <property type="match status" value="1"/>
</dbReference>
<feature type="domain" description="Large ribosomal subunit protein uL11 C-terminal" evidence="6">
    <location>
        <begin position="177"/>
        <end position="228"/>
    </location>
</feature>
<dbReference type="STRING" id="2082308.A0A2K1QQZ3"/>
<keyword evidence="2 4" id="KW-0689">Ribosomal protein</keyword>
<gene>
    <name evidence="8" type="ORF">CAC42_8041</name>
</gene>
<dbReference type="GO" id="GO:0070180">
    <property type="term" value="F:large ribosomal subunit rRNA binding"/>
    <property type="evidence" value="ECO:0007669"/>
    <property type="project" value="TreeGrafter"/>
</dbReference>
<evidence type="ECO:0000259" key="6">
    <source>
        <dbReference type="Pfam" id="PF00298"/>
    </source>
</evidence>
<dbReference type="Gene3D" id="3.30.1550.10">
    <property type="entry name" value="Ribosomal protein L11/L12, N-terminal domain"/>
    <property type="match status" value="1"/>
</dbReference>
<name>A0A2K1QQZ3_9PEZI</name>
<organism evidence="8 9">
    <name type="scientific">Sphaceloma murrayae</name>
    <dbReference type="NCBI Taxonomy" id="2082308"/>
    <lineage>
        <taxon>Eukaryota</taxon>
        <taxon>Fungi</taxon>
        <taxon>Dikarya</taxon>
        <taxon>Ascomycota</taxon>
        <taxon>Pezizomycotina</taxon>
        <taxon>Dothideomycetes</taxon>
        <taxon>Dothideomycetidae</taxon>
        <taxon>Myriangiales</taxon>
        <taxon>Elsinoaceae</taxon>
        <taxon>Sphaceloma</taxon>
    </lineage>
</organism>
<dbReference type="PANTHER" id="PTHR11661:SF1">
    <property type="entry name" value="LARGE RIBOSOMAL SUBUNIT PROTEIN UL11M"/>
    <property type="match status" value="1"/>
</dbReference>
<dbReference type="GO" id="GO:0006412">
    <property type="term" value="P:translation"/>
    <property type="evidence" value="ECO:0007669"/>
    <property type="project" value="InterPro"/>
</dbReference>
<evidence type="ECO:0000313" key="8">
    <source>
        <dbReference type="EMBL" id="PNS17498.1"/>
    </source>
</evidence>
<evidence type="ECO:0000259" key="7">
    <source>
        <dbReference type="Pfam" id="PF03946"/>
    </source>
</evidence>
<evidence type="ECO:0000256" key="2">
    <source>
        <dbReference type="ARBA" id="ARBA00022980"/>
    </source>
</evidence>
<dbReference type="AlphaFoldDB" id="A0A2K1QQZ3"/>
<dbReference type="Pfam" id="PF00298">
    <property type="entry name" value="Ribosomal_L11"/>
    <property type="match status" value="1"/>
</dbReference>
<dbReference type="Pfam" id="PF03946">
    <property type="entry name" value="Ribosomal_L11_N"/>
    <property type="match status" value="1"/>
</dbReference>
<dbReference type="FunFam" id="3.30.1550.10:FF:000004">
    <property type="entry name" value="Mitochondrial 54S ribosomal protein YmL19"/>
    <property type="match status" value="1"/>
</dbReference>
<dbReference type="GO" id="GO:0003735">
    <property type="term" value="F:structural constituent of ribosome"/>
    <property type="evidence" value="ECO:0007669"/>
    <property type="project" value="InterPro"/>
</dbReference>
<feature type="domain" description="Large ribosomal subunit protein uL11 N-terminal" evidence="7">
    <location>
        <begin position="12"/>
        <end position="70"/>
    </location>
</feature>
<dbReference type="InterPro" id="IPR020783">
    <property type="entry name" value="Ribosomal_uL11_C"/>
</dbReference>
<evidence type="ECO:0000313" key="9">
    <source>
        <dbReference type="Proteomes" id="UP000243797"/>
    </source>
</evidence>
<keyword evidence="9" id="KW-1185">Reference proteome</keyword>
<dbReference type="GO" id="GO:0005762">
    <property type="term" value="C:mitochondrial large ribosomal subunit"/>
    <property type="evidence" value="ECO:0007669"/>
    <property type="project" value="TreeGrafter"/>
</dbReference>
<dbReference type="InterPro" id="IPR036796">
    <property type="entry name" value="Ribosomal_uL11_N_sf"/>
</dbReference>
<dbReference type="Proteomes" id="UP000243797">
    <property type="component" value="Unassembled WGS sequence"/>
</dbReference>
<dbReference type="SMART" id="SM00649">
    <property type="entry name" value="RL11"/>
    <property type="match status" value="1"/>
</dbReference>
<dbReference type="InParanoid" id="A0A2K1QQZ3"/>
<accession>A0A2K1QQZ3</accession>
<dbReference type="EMBL" id="NKHZ01000050">
    <property type="protein sequence ID" value="PNS17498.1"/>
    <property type="molecule type" value="Genomic_DNA"/>
</dbReference>
<dbReference type="InterPro" id="IPR020784">
    <property type="entry name" value="Ribosomal_uL11_N"/>
</dbReference>
<evidence type="ECO:0000256" key="4">
    <source>
        <dbReference type="RuleBase" id="RU003978"/>
    </source>
</evidence>
<feature type="region of interest" description="Disordered" evidence="5">
    <location>
        <begin position="129"/>
        <end position="153"/>
    </location>
</feature>